<feature type="chain" id="PRO_5026986207" evidence="1">
    <location>
        <begin position="25"/>
        <end position="106"/>
    </location>
</feature>
<organism evidence="2">
    <name type="scientific">Parabacteroides distasonis</name>
    <dbReference type="NCBI Taxonomy" id="823"/>
    <lineage>
        <taxon>Bacteria</taxon>
        <taxon>Pseudomonadati</taxon>
        <taxon>Bacteroidota</taxon>
        <taxon>Bacteroidia</taxon>
        <taxon>Bacteroidales</taxon>
        <taxon>Tannerellaceae</taxon>
        <taxon>Parabacteroides</taxon>
    </lineage>
</organism>
<evidence type="ECO:0000313" key="2">
    <source>
        <dbReference type="EMBL" id="VYU11308.1"/>
    </source>
</evidence>
<dbReference type="EMBL" id="CACRUW010000009">
    <property type="protein sequence ID" value="VYU11308.1"/>
    <property type="molecule type" value="Genomic_DNA"/>
</dbReference>
<dbReference type="PANTHER" id="PTHR31776:SF0">
    <property type="entry name" value="ALPHA-L-ARABINOFURANOSIDASE 1"/>
    <property type="match status" value="1"/>
</dbReference>
<gene>
    <name evidence="2" type="ORF">PDLFYP31_01871</name>
</gene>
<evidence type="ECO:0000256" key="1">
    <source>
        <dbReference type="SAM" id="SignalP"/>
    </source>
</evidence>
<dbReference type="PANTHER" id="PTHR31776">
    <property type="entry name" value="ALPHA-L-ARABINOFURANOSIDASE 1"/>
    <property type="match status" value="1"/>
</dbReference>
<protein>
    <submittedName>
        <fullName evidence="2">Extracellular exo-alpha-L-arabinofuranosidase</fullName>
        <ecNumber evidence="2">3.2.1.55</ecNumber>
    </submittedName>
</protein>
<dbReference type="GO" id="GO:0046556">
    <property type="term" value="F:alpha-L-arabinofuranosidase activity"/>
    <property type="evidence" value="ECO:0007669"/>
    <property type="project" value="UniProtKB-EC"/>
</dbReference>
<keyword evidence="2" id="KW-0378">Hydrolase</keyword>
<sequence length="106" mass="11947">MRRKNMKKTAALFLLSVGVNCMTAQDIVPVHEFDIDIQKVGSPIQSTMYGIFFEDINFGADGGLYAELIKNRSFEFENPWGGWEPFGDVSIAEKNPCFNKNPITHT</sequence>
<dbReference type="EC" id="3.2.1.55" evidence="2"/>
<name>A0A6N3C8L5_PARDI</name>
<dbReference type="InterPro" id="IPR051563">
    <property type="entry name" value="Glycosyl_Hydrolase_51"/>
</dbReference>
<proteinExistence type="predicted"/>
<dbReference type="AlphaFoldDB" id="A0A6N3C8L5"/>
<keyword evidence="2" id="KW-0326">Glycosidase</keyword>
<reference evidence="2" key="1">
    <citation type="submission" date="2019-11" db="EMBL/GenBank/DDBJ databases">
        <authorList>
            <person name="Feng L."/>
        </authorList>
    </citation>
    <scope>NUCLEOTIDE SEQUENCE</scope>
    <source>
        <strain evidence="2">PdistasonisLFYP31</strain>
    </source>
</reference>
<keyword evidence="1" id="KW-0732">Signal</keyword>
<feature type="signal peptide" evidence="1">
    <location>
        <begin position="1"/>
        <end position="24"/>
    </location>
</feature>
<accession>A0A6N3C8L5</accession>